<gene>
    <name evidence="1" type="ORF">ACFPTO_01990</name>
</gene>
<sequence length="70" mass="7795">MNRSLKKQNPRSLGLSRVCWISPIGRENSVVPGTGLEPASRKAADFRHTTSFDAARIALRAFVRWTMPSP</sequence>
<protein>
    <submittedName>
        <fullName evidence="1">Uncharacterized protein</fullName>
    </submittedName>
</protein>
<comment type="caution">
    <text evidence="1">The sequence shown here is derived from an EMBL/GenBank/DDBJ whole genome shotgun (WGS) entry which is preliminary data.</text>
</comment>
<accession>A0ABW0J3J4</accession>
<keyword evidence="2" id="KW-1185">Reference proteome</keyword>
<dbReference type="EMBL" id="JBHSMP010000006">
    <property type="protein sequence ID" value="MFC5427587.1"/>
    <property type="molecule type" value="Genomic_DNA"/>
</dbReference>
<proteinExistence type="predicted"/>
<reference evidence="2" key="1">
    <citation type="journal article" date="2019" name="Int. J. Syst. Evol. Microbiol.">
        <title>The Global Catalogue of Microorganisms (GCM) 10K type strain sequencing project: providing services to taxonomists for standard genome sequencing and annotation.</title>
        <authorList>
            <consortium name="The Broad Institute Genomics Platform"/>
            <consortium name="The Broad Institute Genome Sequencing Center for Infectious Disease"/>
            <person name="Wu L."/>
            <person name="Ma J."/>
        </authorList>
    </citation>
    <scope>NUCLEOTIDE SEQUENCE [LARGE SCALE GENOMIC DNA]</scope>
    <source>
        <strain evidence="2">CCUG 56042</strain>
    </source>
</reference>
<organism evidence="1 2">
    <name type="scientific">Paraburkholderia denitrificans</name>
    <dbReference type="NCBI Taxonomy" id="694025"/>
    <lineage>
        <taxon>Bacteria</taxon>
        <taxon>Pseudomonadati</taxon>
        <taxon>Pseudomonadota</taxon>
        <taxon>Betaproteobacteria</taxon>
        <taxon>Burkholderiales</taxon>
        <taxon>Burkholderiaceae</taxon>
        <taxon>Paraburkholderia</taxon>
    </lineage>
</organism>
<dbReference type="Proteomes" id="UP001596103">
    <property type="component" value="Unassembled WGS sequence"/>
</dbReference>
<name>A0ABW0J3J4_9BURK</name>
<evidence type="ECO:0000313" key="1">
    <source>
        <dbReference type="EMBL" id="MFC5427587.1"/>
    </source>
</evidence>
<evidence type="ECO:0000313" key="2">
    <source>
        <dbReference type="Proteomes" id="UP001596103"/>
    </source>
</evidence>